<evidence type="ECO:0000256" key="1">
    <source>
        <dbReference type="SAM" id="MobiDB-lite"/>
    </source>
</evidence>
<gene>
    <name evidence="3" type="ORF">BSU04_07170</name>
    <name evidence="2" type="ORF">BSU04_30100</name>
</gene>
<evidence type="ECO:0000313" key="3">
    <source>
        <dbReference type="EMBL" id="OXC79456.1"/>
    </source>
</evidence>
<reference evidence="3" key="2">
    <citation type="submission" date="2017-01" db="EMBL/GenBank/DDBJ databases">
        <authorList>
            <person name="Mah S.A."/>
            <person name="Swanson W.J."/>
            <person name="Moy G.W."/>
            <person name="Vacquier V.D."/>
        </authorList>
    </citation>
    <scope>NUCLEOTIDE SEQUENCE</scope>
    <source>
        <strain evidence="3">PAMC 26633</strain>
    </source>
</reference>
<dbReference type="AlphaFoldDB" id="A0A226X7L9"/>
<protein>
    <submittedName>
        <fullName evidence="3">Uncharacterized protein</fullName>
    </submittedName>
</protein>
<evidence type="ECO:0000313" key="4">
    <source>
        <dbReference type="Proteomes" id="UP000214720"/>
    </source>
</evidence>
<organism evidence="3 4">
    <name type="scientific">Caballeronia sordidicola</name>
    <name type="common">Burkholderia sordidicola</name>
    <dbReference type="NCBI Taxonomy" id="196367"/>
    <lineage>
        <taxon>Bacteria</taxon>
        <taxon>Pseudomonadati</taxon>
        <taxon>Pseudomonadota</taxon>
        <taxon>Betaproteobacteria</taxon>
        <taxon>Burkholderiales</taxon>
        <taxon>Burkholderiaceae</taxon>
        <taxon>Caballeronia</taxon>
    </lineage>
</organism>
<comment type="caution">
    <text evidence="3">The sequence shown here is derived from an EMBL/GenBank/DDBJ whole genome shotgun (WGS) entry which is preliminary data.</text>
</comment>
<reference evidence="4" key="1">
    <citation type="submission" date="2017-01" db="EMBL/GenBank/DDBJ databases">
        <title>Genome Analysis of Deinococcus marmoris KOPRI26562.</title>
        <authorList>
            <person name="Kim J.H."/>
            <person name="Oh H.-M."/>
        </authorList>
    </citation>
    <scope>NUCLEOTIDE SEQUENCE [LARGE SCALE GENOMIC DNA]</scope>
    <source>
        <strain evidence="4">PAMC 26633</strain>
    </source>
</reference>
<feature type="region of interest" description="Disordered" evidence="1">
    <location>
        <begin position="21"/>
        <end position="48"/>
    </location>
</feature>
<dbReference type="EMBL" id="MTHB01000204">
    <property type="protein sequence ID" value="OXC74766.1"/>
    <property type="molecule type" value="Genomic_DNA"/>
</dbReference>
<name>A0A226X7L9_CABSO</name>
<accession>A0A226X7L9</accession>
<sequence length="48" mass="5208">MRFEQRASPVCIAASSRTAFVQAPPDRMKKDQGETASQIKSGSSEQGH</sequence>
<evidence type="ECO:0000313" key="2">
    <source>
        <dbReference type="EMBL" id="OXC74766.1"/>
    </source>
</evidence>
<dbReference type="Proteomes" id="UP000214720">
    <property type="component" value="Unassembled WGS sequence"/>
</dbReference>
<proteinExistence type="predicted"/>
<dbReference type="EMBL" id="MTHB01000041">
    <property type="protein sequence ID" value="OXC79456.1"/>
    <property type="molecule type" value="Genomic_DNA"/>
</dbReference>
<feature type="compositionally biased region" description="Polar residues" evidence="1">
    <location>
        <begin position="34"/>
        <end position="48"/>
    </location>
</feature>